<evidence type="ECO:0000256" key="1">
    <source>
        <dbReference type="SAM" id="MobiDB-lite"/>
    </source>
</evidence>
<feature type="non-terminal residue" evidence="2">
    <location>
        <position position="253"/>
    </location>
</feature>
<feature type="region of interest" description="Disordered" evidence="1">
    <location>
        <begin position="203"/>
        <end position="253"/>
    </location>
</feature>
<feature type="compositionally biased region" description="Basic residues" evidence="1">
    <location>
        <begin position="98"/>
        <end position="110"/>
    </location>
</feature>
<feature type="compositionally biased region" description="Gly residues" evidence="1">
    <location>
        <begin position="209"/>
        <end position="218"/>
    </location>
</feature>
<dbReference type="AlphaFoldDB" id="A0A6J4R9M0"/>
<proteinExistence type="predicted"/>
<organism evidence="2">
    <name type="scientific">uncultured Rubrobacteraceae bacterium</name>
    <dbReference type="NCBI Taxonomy" id="349277"/>
    <lineage>
        <taxon>Bacteria</taxon>
        <taxon>Bacillati</taxon>
        <taxon>Actinomycetota</taxon>
        <taxon>Rubrobacteria</taxon>
        <taxon>Rubrobacterales</taxon>
        <taxon>Rubrobacteraceae</taxon>
        <taxon>environmental samples</taxon>
    </lineage>
</organism>
<name>A0A6J4R9M0_9ACTN</name>
<feature type="non-terminal residue" evidence="2">
    <location>
        <position position="1"/>
    </location>
</feature>
<feature type="region of interest" description="Disordered" evidence="1">
    <location>
        <begin position="57"/>
        <end position="119"/>
    </location>
</feature>
<reference evidence="2" key="1">
    <citation type="submission" date="2020-02" db="EMBL/GenBank/DDBJ databases">
        <authorList>
            <person name="Meier V. D."/>
        </authorList>
    </citation>
    <scope>NUCLEOTIDE SEQUENCE</scope>
    <source>
        <strain evidence="2">AVDCRST_MAG02</strain>
    </source>
</reference>
<feature type="compositionally biased region" description="Basic residues" evidence="1">
    <location>
        <begin position="10"/>
        <end position="25"/>
    </location>
</feature>
<gene>
    <name evidence="2" type="ORF">AVDCRST_MAG02-2849</name>
</gene>
<feature type="compositionally biased region" description="Low complexity" evidence="1">
    <location>
        <begin position="26"/>
        <end position="39"/>
    </location>
</feature>
<feature type="compositionally biased region" description="Basic and acidic residues" evidence="1">
    <location>
        <begin position="238"/>
        <end position="253"/>
    </location>
</feature>
<accession>A0A6J4R9M0</accession>
<evidence type="ECO:0000313" key="2">
    <source>
        <dbReference type="EMBL" id="CAA9464135.1"/>
    </source>
</evidence>
<feature type="region of interest" description="Disordered" evidence="1">
    <location>
        <begin position="1"/>
        <end position="39"/>
    </location>
</feature>
<dbReference type="EMBL" id="CADCVH010000090">
    <property type="protein sequence ID" value="CAA9464135.1"/>
    <property type="molecule type" value="Genomic_DNA"/>
</dbReference>
<protein>
    <submittedName>
        <fullName evidence="2">FIG00003370: Multicopper polyphenol oxidase</fullName>
    </submittedName>
</protein>
<sequence>ARAFPETPRRRPRYRPHGGRGRRLRLPATRARGGKGPFLYPLRRRLPAALRRFERLREGRRRAGRGRGEHLHNSRGRGRRAVGLGQAGRGRRGDARLRGRVRRRGRRARHLGGGALPQRGRRRLRAGGAGWGGGRGDGPLRLARDAFGHLRQGRGQDARGKAAGVYRAVYPRLLLRGVRGVGQGLCGGVRGGRRVGAASLLARGHRGGSRPGWGGGGRPRALHGLPPRPLFLPPQAEAGDRAEPGRGREGGAL</sequence>